<reference evidence="2 3" key="1">
    <citation type="journal article" date="2019" name="Mol. Biol. Evol.">
        <title>Blast fungal genomes show frequent chromosomal changes, gene gains and losses, and effector gene turnover.</title>
        <authorList>
            <person name="Gomez Luciano L.B."/>
            <person name="Jason Tsai I."/>
            <person name="Chuma I."/>
            <person name="Tosa Y."/>
            <person name="Chen Y.H."/>
            <person name="Li J.Y."/>
            <person name="Li M.Y."/>
            <person name="Jade Lu M.Y."/>
            <person name="Nakayashiki H."/>
            <person name="Li W.H."/>
        </authorList>
    </citation>
    <scope>NUCLEOTIDE SEQUENCE [LARGE SCALE GENOMIC DNA]</scope>
    <source>
        <strain evidence="2">MZ5-1-6</strain>
    </source>
</reference>
<evidence type="ECO:0000256" key="1">
    <source>
        <dbReference type="SAM" id="SignalP"/>
    </source>
</evidence>
<evidence type="ECO:0008006" key="4">
    <source>
        <dbReference type="Google" id="ProtNLM"/>
    </source>
</evidence>
<evidence type="ECO:0000313" key="2">
    <source>
        <dbReference type="EMBL" id="QBZ59963.1"/>
    </source>
</evidence>
<organism evidence="2 3">
    <name type="scientific">Pyricularia oryzae</name>
    <name type="common">Rice blast fungus</name>
    <name type="synonym">Magnaporthe oryzae</name>
    <dbReference type="NCBI Taxonomy" id="318829"/>
    <lineage>
        <taxon>Eukaryota</taxon>
        <taxon>Fungi</taxon>
        <taxon>Dikarya</taxon>
        <taxon>Ascomycota</taxon>
        <taxon>Pezizomycotina</taxon>
        <taxon>Sordariomycetes</taxon>
        <taxon>Sordariomycetidae</taxon>
        <taxon>Magnaporthales</taxon>
        <taxon>Pyriculariaceae</taxon>
        <taxon>Pyricularia</taxon>
    </lineage>
</organism>
<evidence type="ECO:0000313" key="3">
    <source>
        <dbReference type="Proteomes" id="UP000294847"/>
    </source>
</evidence>
<feature type="signal peptide" evidence="1">
    <location>
        <begin position="1"/>
        <end position="21"/>
    </location>
</feature>
<proteinExistence type="predicted"/>
<keyword evidence="1" id="KW-0732">Signal</keyword>
<dbReference type="EMBL" id="CP034206">
    <property type="protein sequence ID" value="QBZ59963.1"/>
    <property type="molecule type" value="Genomic_DNA"/>
</dbReference>
<name>A0A4P7NBD6_PYROR</name>
<accession>A0A4P7NBD6</accession>
<dbReference type="SUPFAM" id="SSF56399">
    <property type="entry name" value="ADP-ribosylation"/>
    <property type="match status" value="1"/>
</dbReference>
<protein>
    <recommendedName>
        <fullName evidence="4">Inhibitor I9 domain-containing protein</fullName>
    </recommendedName>
</protein>
<dbReference type="Proteomes" id="UP000294847">
    <property type="component" value="Chromosome 3"/>
</dbReference>
<gene>
    <name evidence="2" type="ORF">PoMZ_04931</name>
</gene>
<sequence length="189" mass="20413">MKATVLAYFFTFALVTDTVAAGRVVLPKQVFIGTAVDPQSISTSGGFPGTEPVATTSSYESAKEVALKERDAIKASDAYVYVINTGLLGDHLQDIHSTFSRTGGPKRIYKDQWTSDIGIRTDYLVKVDVLKSNGRKVIVLPKDMSKQEPNHLSLSSPYYGKRLVWPLGSTSQTENGAGSSSGHVGIQIE</sequence>
<dbReference type="AlphaFoldDB" id="A0A4P7NBD6"/>
<feature type="chain" id="PRO_5020994702" description="Inhibitor I9 domain-containing protein" evidence="1">
    <location>
        <begin position="22"/>
        <end position="189"/>
    </location>
</feature>